<feature type="region of interest" description="Disordered" evidence="1">
    <location>
        <begin position="112"/>
        <end position="134"/>
    </location>
</feature>
<keyword evidence="2" id="KW-0472">Membrane</keyword>
<evidence type="ECO:0000259" key="4">
    <source>
        <dbReference type="Pfam" id="PF26502"/>
    </source>
</evidence>
<organism evidence="5 6">
    <name type="scientific">Methanopyrus kandleri</name>
    <dbReference type="NCBI Taxonomy" id="2320"/>
    <lineage>
        <taxon>Archaea</taxon>
        <taxon>Methanobacteriati</taxon>
        <taxon>Methanobacteriota</taxon>
        <taxon>Methanomada group</taxon>
        <taxon>Methanopyri</taxon>
        <taxon>Methanopyrales</taxon>
        <taxon>Methanopyraceae</taxon>
        <taxon>Methanopyrus</taxon>
    </lineage>
</organism>
<proteinExistence type="predicted"/>
<evidence type="ECO:0000256" key="1">
    <source>
        <dbReference type="SAM" id="MobiDB-lite"/>
    </source>
</evidence>
<dbReference type="RefSeq" id="WP_011019760.1">
    <property type="nucleotide sequence ID" value="NZ_DUJS01000003.1"/>
</dbReference>
<dbReference type="Proteomes" id="UP000619545">
    <property type="component" value="Unassembled WGS sequence"/>
</dbReference>
<gene>
    <name evidence="5" type="ORF">HA336_03485</name>
</gene>
<dbReference type="InterPro" id="IPR058603">
    <property type="entry name" value="DUF8167_2nd"/>
</dbReference>
<feature type="domain" description="DUF8167" evidence="3">
    <location>
        <begin position="8"/>
        <end position="98"/>
    </location>
</feature>
<feature type="transmembrane region" description="Helical" evidence="2">
    <location>
        <begin position="7"/>
        <end position="34"/>
    </location>
</feature>
<evidence type="ECO:0000256" key="2">
    <source>
        <dbReference type="SAM" id="Phobius"/>
    </source>
</evidence>
<feature type="domain" description="DUF8167" evidence="4">
    <location>
        <begin position="119"/>
        <end position="181"/>
    </location>
</feature>
<dbReference type="Pfam" id="PF26501">
    <property type="entry name" value="DUF8167"/>
    <property type="match status" value="1"/>
</dbReference>
<accession>A0A832WP48</accession>
<keyword evidence="2" id="KW-0812">Transmembrane</keyword>
<dbReference type="InterPro" id="IPR058480">
    <property type="entry name" value="DUF8167_N"/>
</dbReference>
<dbReference type="EMBL" id="DUJS01000003">
    <property type="protein sequence ID" value="HII70279.1"/>
    <property type="molecule type" value="Genomic_DNA"/>
</dbReference>
<sequence length="273" mass="29792">MIEPYKLAWSVVFGISRGLYVFAGSFIAAALYRYVAEERITMTTAMFVGLITAGFASGPQKLAALAISQPNVEVLSWTIAALFAIPARTYGDALGKRLLEARLSSMKPTTKVYRLPEDPDNIEDVPGEPPAPREVKKRIAGREYEFPRGTPREDVERVIKRDLEEEGGVGRAVVRVDGDEVKVRLAGAKPPVSHTLPPDKVAVSVKPKGGSAHIGEGDKVIVYADGQKLCEAEVWKRSKSGVVLVVDREHADELMRLVTKGKDVSLVVEPTEE</sequence>
<dbReference type="AlphaFoldDB" id="A0A832WP48"/>
<feature type="transmembrane region" description="Helical" evidence="2">
    <location>
        <begin position="40"/>
        <end position="58"/>
    </location>
</feature>
<evidence type="ECO:0000313" key="5">
    <source>
        <dbReference type="EMBL" id="HII70279.1"/>
    </source>
</evidence>
<keyword evidence="2" id="KW-1133">Transmembrane helix</keyword>
<comment type="caution">
    <text evidence="5">The sequence shown here is derived from an EMBL/GenBank/DDBJ whole genome shotgun (WGS) entry which is preliminary data.</text>
</comment>
<reference evidence="5" key="1">
    <citation type="journal article" date="2020" name="bioRxiv">
        <title>A rank-normalized archaeal taxonomy based on genome phylogeny resolves widespread incomplete and uneven classifications.</title>
        <authorList>
            <person name="Rinke C."/>
            <person name="Chuvochina M."/>
            <person name="Mussig A.J."/>
            <person name="Chaumeil P.-A."/>
            <person name="Waite D.W."/>
            <person name="Whitman W.B."/>
            <person name="Parks D.H."/>
            <person name="Hugenholtz P."/>
        </authorList>
    </citation>
    <scope>NUCLEOTIDE SEQUENCE</scope>
    <source>
        <strain evidence="5">UBA8853</strain>
    </source>
</reference>
<dbReference type="Pfam" id="PF26502">
    <property type="entry name" value="DUF8167_2nd"/>
    <property type="match status" value="1"/>
</dbReference>
<dbReference type="GeneID" id="1477987"/>
<evidence type="ECO:0000313" key="6">
    <source>
        <dbReference type="Proteomes" id="UP000619545"/>
    </source>
</evidence>
<evidence type="ECO:0000259" key="3">
    <source>
        <dbReference type="Pfam" id="PF26501"/>
    </source>
</evidence>
<protein>
    <submittedName>
        <fullName evidence="5">Uncharacterized protein</fullName>
    </submittedName>
</protein>
<name>A0A832WP48_9EURY</name>